<dbReference type="InterPro" id="IPR025326">
    <property type="entry name" value="DUF4232"/>
</dbReference>
<reference evidence="3 4" key="1">
    <citation type="submission" date="2019-06" db="EMBL/GenBank/DDBJ databases">
        <title>Whole genome shotgun sequence of Acetobacter orleanensis NBRC 13752.</title>
        <authorList>
            <person name="Hosoyama A."/>
            <person name="Uohara A."/>
            <person name="Ohji S."/>
            <person name="Ichikawa N."/>
        </authorList>
    </citation>
    <scope>NUCLEOTIDE SEQUENCE [LARGE SCALE GENOMIC DNA]</scope>
    <source>
        <strain evidence="3 4">NBRC 13752</strain>
    </source>
</reference>
<gene>
    <name evidence="3" type="ORF">AOR01nite_22410</name>
</gene>
<dbReference type="EMBL" id="BJMU01000017">
    <property type="protein sequence ID" value="GEB83764.1"/>
    <property type="molecule type" value="Genomic_DNA"/>
</dbReference>
<feature type="domain" description="DUF4232" evidence="2">
    <location>
        <begin position="160"/>
        <end position="292"/>
    </location>
</feature>
<dbReference type="Proteomes" id="UP000317617">
    <property type="component" value="Unassembled WGS sequence"/>
</dbReference>
<sequence length="312" mass="33412">MVGAGVAALLFSTPVFAAESTDTLPSAAETAIMTRQIAAIKNPQERAAVQSQSLAWKMTTFLCQKAAHAPLKRLGAGSRFFLQDDKPDSQVLVSASLVKGRGQFRRPDGMNWTAFSWSCHLDPATGRVKKFEARPTAAASVAVTGADAMPERSTREIPACLASNLDIKLDDRNGAFDGTSQSGTVLVVRNTGPDACAMPPVPHVQFEDKAGQKLSVISRPVVQARQTSPDNGKAQQHVEAVILPPGAEREETLHWVSGEVYDDSHNCVRPARLVLTIGQSEKKVAFKGQMCAPAKASQVFDQSPLQAHTDAQ</sequence>
<feature type="signal peptide" evidence="1">
    <location>
        <begin position="1"/>
        <end position="17"/>
    </location>
</feature>
<comment type="caution">
    <text evidence="3">The sequence shown here is derived from an EMBL/GenBank/DDBJ whole genome shotgun (WGS) entry which is preliminary data.</text>
</comment>
<name>A0A4Y3TPS0_9PROT</name>
<protein>
    <recommendedName>
        <fullName evidence="2">DUF4232 domain-containing protein</fullName>
    </recommendedName>
</protein>
<feature type="chain" id="PRO_5021292923" description="DUF4232 domain-containing protein" evidence="1">
    <location>
        <begin position="18"/>
        <end position="312"/>
    </location>
</feature>
<dbReference type="Pfam" id="PF14016">
    <property type="entry name" value="DUF4232"/>
    <property type="match status" value="1"/>
</dbReference>
<evidence type="ECO:0000259" key="2">
    <source>
        <dbReference type="Pfam" id="PF14016"/>
    </source>
</evidence>
<organism evidence="3 4">
    <name type="scientific">Acetobacter orleanensis</name>
    <dbReference type="NCBI Taxonomy" id="104099"/>
    <lineage>
        <taxon>Bacteria</taxon>
        <taxon>Pseudomonadati</taxon>
        <taxon>Pseudomonadota</taxon>
        <taxon>Alphaproteobacteria</taxon>
        <taxon>Acetobacterales</taxon>
        <taxon>Acetobacteraceae</taxon>
        <taxon>Acetobacter</taxon>
    </lineage>
</organism>
<proteinExistence type="predicted"/>
<keyword evidence="4" id="KW-1185">Reference proteome</keyword>
<keyword evidence="1" id="KW-0732">Signal</keyword>
<evidence type="ECO:0000313" key="4">
    <source>
        <dbReference type="Proteomes" id="UP000317617"/>
    </source>
</evidence>
<evidence type="ECO:0000256" key="1">
    <source>
        <dbReference type="SAM" id="SignalP"/>
    </source>
</evidence>
<accession>A0A4Y3TPS0</accession>
<dbReference type="AlphaFoldDB" id="A0A4Y3TPS0"/>
<evidence type="ECO:0000313" key="3">
    <source>
        <dbReference type="EMBL" id="GEB83764.1"/>
    </source>
</evidence>